<organism evidence="2 3">
    <name type="scientific">Terrabacter aerolatus</name>
    <dbReference type="NCBI Taxonomy" id="422442"/>
    <lineage>
        <taxon>Bacteria</taxon>
        <taxon>Bacillati</taxon>
        <taxon>Actinomycetota</taxon>
        <taxon>Actinomycetes</taxon>
        <taxon>Micrococcales</taxon>
        <taxon>Intrasporangiaceae</taxon>
        <taxon>Terrabacter</taxon>
    </lineage>
</organism>
<dbReference type="AlphaFoldDB" id="A0A512D5U8"/>
<comment type="caution">
    <text evidence="2">The sequence shown here is derived from an EMBL/GenBank/DDBJ whole genome shotgun (WGS) entry which is preliminary data.</text>
</comment>
<dbReference type="EMBL" id="BJYX01000027">
    <property type="protein sequence ID" value="GEO31797.1"/>
    <property type="molecule type" value="Genomic_DNA"/>
</dbReference>
<accession>A0A512D5U8</accession>
<proteinExistence type="predicted"/>
<reference evidence="2 3" key="1">
    <citation type="submission" date="2019-07" db="EMBL/GenBank/DDBJ databases">
        <title>Whole genome shotgun sequence of Terrabacter aerolatus NBRC 106305.</title>
        <authorList>
            <person name="Hosoyama A."/>
            <person name="Uohara A."/>
            <person name="Ohji S."/>
            <person name="Ichikawa N."/>
        </authorList>
    </citation>
    <scope>NUCLEOTIDE SEQUENCE [LARGE SCALE GENOMIC DNA]</scope>
    <source>
        <strain evidence="2 3">NBRC 106305</strain>
    </source>
</reference>
<gene>
    <name evidence="2" type="ORF">TAE01_36070</name>
</gene>
<evidence type="ECO:0000313" key="3">
    <source>
        <dbReference type="Proteomes" id="UP000321534"/>
    </source>
</evidence>
<sequence>MSTRRHTQALPDSAPVEGPRDLTVEKATRRLAPPHWAVSHWTSEPGEIWPERDTRTVAHTFMPLAALTV</sequence>
<keyword evidence="3" id="KW-1185">Reference proteome</keyword>
<name>A0A512D5U8_9MICO</name>
<dbReference type="Proteomes" id="UP000321534">
    <property type="component" value="Unassembled WGS sequence"/>
</dbReference>
<evidence type="ECO:0000256" key="1">
    <source>
        <dbReference type="SAM" id="MobiDB-lite"/>
    </source>
</evidence>
<protein>
    <submittedName>
        <fullName evidence="2">Uncharacterized protein</fullName>
    </submittedName>
</protein>
<evidence type="ECO:0000313" key="2">
    <source>
        <dbReference type="EMBL" id="GEO31797.1"/>
    </source>
</evidence>
<feature type="region of interest" description="Disordered" evidence="1">
    <location>
        <begin position="1"/>
        <end position="20"/>
    </location>
</feature>